<comment type="caution">
    <text evidence="1">The sequence shown here is derived from an EMBL/GenBank/DDBJ whole genome shotgun (WGS) entry which is preliminary data.</text>
</comment>
<evidence type="ECO:0000313" key="1">
    <source>
        <dbReference type="EMBL" id="KAJ9055878.1"/>
    </source>
</evidence>
<keyword evidence="2" id="KW-1185">Reference proteome</keyword>
<accession>A0ACC2S0I7</accession>
<dbReference type="EMBL" id="QTSX02006204">
    <property type="protein sequence ID" value="KAJ9055878.1"/>
    <property type="molecule type" value="Genomic_DNA"/>
</dbReference>
<name>A0ACC2S0I7_9FUNG</name>
<reference evidence="1" key="1">
    <citation type="submission" date="2022-04" db="EMBL/GenBank/DDBJ databases">
        <title>Genome of the entomopathogenic fungus Entomophthora muscae.</title>
        <authorList>
            <person name="Elya C."/>
            <person name="Lovett B.R."/>
            <person name="Lee E."/>
            <person name="Macias A.M."/>
            <person name="Hajek A.E."/>
            <person name="De Bivort B.L."/>
            <person name="Kasson M.T."/>
            <person name="De Fine Licht H.H."/>
            <person name="Stajich J.E."/>
        </authorList>
    </citation>
    <scope>NUCLEOTIDE SEQUENCE</scope>
    <source>
        <strain evidence="1">Berkeley</strain>
    </source>
</reference>
<proteinExistence type="predicted"/>
<sequence length="223" mass="25449">MNLFSILVIVFTSVVISLPEDLNAFNDMPLQDNTGSRALNKDDISKIRDQLRSPKNLRGLLVDDTILFDTSDLSLPKSEADPVILAFVQEMKGRAAESIESQLMARATRPTVDEAHRRYRDFIDEFDRDSEAKILAGVQKIFLYKPESQEYLLILLESLDDDLEDSTAEFFDDFFQVANAYKPATSERIMAFLQKVQSDLHILPKTYVDRAEKAYNSSRLSQQ</sequence>
<dbReference type="Proteomes" id="UP001165960">
    <property type="component" value="Unassembled WGS sequence"/>
</dbReference>
<protein>
    <submittedName>
        <fullName evidence="1">Uncharacterized protein</fullName>
    </submittedName>
</protein>
<gene>
    <name evidence="1" type="ORF">DSO57_1038737</name>
</gene>
<evidence type="ECO:0000313" key="2">
    <source>
        <dbReference type="Proteomes" id="UP001165960"/>
    </source>
</evidence>
<organism evidence="1 2">
    <name type="scientific">Entomophthora muscae</name>
    <dbReference type="NCBI Taxonomy" id="34485"/>
    <lineage>
        <taxon>Eukaryota</taxon>
        <taxon>Fungi</taxon>
        <taxon>Fungi incertae sedis</taxon>
        <taxon>Zoopagomycota</taxon>
        <taxon>Entomophthoromycotina</taxon>
        <taxon>Entomophthoromycetes</taxon>
        <taxon>Entomophthorales</taxon>
        <taxon>Entomophthoraceae</taxon>
        <taxon>Entomophthora</taxon>
    </lineage>
</organism>